<accession>A0A3M7Q5D8</accession>
<reference evidence="1 2" key="1">
    <citation type="journal article" date="2018" name="Sci. Rep.">
        <title>Genomic signatures of local adaptation to the degree of environmental predictability in rotifers.</title>
        <authorList>
            <person name="Franch-Gras L."/>
            <person name="Hahn C."/>
            <person name="Garcia-Roger E.M."/>
            <person name="Carmona M.J."/>
            <person name="Serra M."/>
            <person name="Gomez A."/>
        </authorList>
    </citation>
    <scope>NUCLEOTIDE SEQUENCE [LARGE SCALE GENOMIC DNA]</scope>
    <source>
        <strain evidence="1">HYR1</strain>
    </source>
</reference>
<keyword evidence="2" id="KW-1185">Reference proteome</keyword>
<sequence length="112" mass="12791">SSTILNSIFPFVLFQTYKFSFPFFLIYGISDESFDVVIIKRADFLPESVKEKSFIFLDAIIKISFMFKIIKVPVSVGTSGSNTFKKLIESAIRPHAIILNRLKLEFSKKTAK</sequence>
<evidence type="ECO:0000313" key="1">
    <source>
        <dbReference type="EMBL" id="RNA06168.1"/>
    </source>
</evidence>
<dbReference type="AlphaFoldDB" id="A0A3M7Q5D8"/>
<protein>
    <submittedName>
        <fullName evidence="1">Uncharacterized protein</fullName>
    </submittedName>
</protein>
<feature type="non-terminal residue" evidence="1">
    <location>
        <position position="1"/>
    </location>
</feature>
<proteinExistence type="predicted"/>
<organism evidence="1 2">
    <name type="scientific">Brachionus plicatilis</name>
    <name type="common">Marine rotifer</name>
    <name type="synonym">Brachionus muelleri</name>
    <dbReference type="NCBI Taxonomy" id="10195"/>
    <lineage>
        <taxon>Eukaryota</taxon>
        <taxon>Metazoa</taxon>
        <taxon>Spiralia</taxon>
        <taxon>Gnathifera</taxon>
        <taxon>Rotifera</taxon>
        <taxon>Eurotatoria</taxon>
        <taxon>Monogononta</taxon>
        <taxon>Pseudotrocha</taxon>
        <taxon>Ploima</taxon>
        <taxon>Brachionidae</taxon>
        <taxon>Brachionus</taxon>
    </lineage>
</organism>
<dbReference type="Proteomes" id="UP000276133">
    <property type="component" value="Unassembled WGS sequence"/>
</dbReference>
<evidence type="ECO:0000313" key="2">
    <source>
        <dbReference type="Proteomes" id="UP000276133"/>
    </source>
</evidence>
<name>A0A3M7Q5D8_BRAPC</name>
<gene>
    <name evidence="1" type="ORF">BpHYR1_017421</name>
</gene>
<comment type="caution">
    <text evidence="1">The sequence shown here is derived from an EMBL/GenBank/DDBJ whole genome shotgun (WGS) entry which is preliminary data.</text>
</comment>
<dbReference type="EMBL" id="REGN01007474">
    <property type="protein sequence ID" value="RNA06168.1"/>
    <property type="molecule type" value="Genomic_DNA"/>
</dbReference>